<keyword evidence="5" id="KW-0067">ATP-binding</keyword>
<keyword evidence="2" id="KW-0547">Nucleotide-binding</keyword>
<dbReference type="InterPro" id="IPR011545">
    <property type="entry name" value="DEAD/DEAH_box_helicase_dom"/>
</dbReference>
<feature type="region of interest" description="Disordered" evidence="7">
    <location>
        <begin position="1"/>
        <end position="21"/>
    </location>
</feature>
<dbReference type="PANTHER" id="PTHR14950:SF37">
    <property type="entry name" value="ENDORIBONUCLEASE DICER"/>
    <property type="match status" value="1"/>
</dbReference>
<evidence type="ECO:0000256" key="6">
    <source>
        <dbReference type="PROSITE-ProRule" id="PRU00657"/>
    </source>
</evidence>
<keyword evidence="3" id="KW-0378">Hydrolase</keyword>
<dbReference type="InterPro" id="IPR005034">
    <property type="entry name" value="Dicer_dimerisation"/>
</dbReference>
<dbReference type="Pfam" id="PF00636">
    <property type="entry name" value="Ribonuclease_3"/>
    <property type="match status" value="2"/>
</dbReference>
<evidence type="ECO:0000256" key="3">
    <source>
        <dbReference type="ARBA" id="ARBA00022801"/>
    </source>
</evidence>
<dbReference type="SUPFAM" id="SSF52540">
    <property type="entry name" value="P-loop containing nucleoside triphosphate hydrolases"/>
    <property type="match status" value="1"/>
</dbReference>
<dbReference type="PROSITE" id="PS51194">
    <property type="entry name" value="HELICASE_CTER"/>
    <property type="match status" value="1"/>
</dbReference>
<keyword evidence="4" id="KW-0347">Helicase</keyword>
<dbReference type="Pfam" id="PF00271">
    <property type="entry name" value="Helicase_C"/>
    <property type="match status" value="1"/>
</dbReference>
<feature type="region of interest" description="Disordered" evidence="7">
    <location>
        <begin position="1134"/>
        <end position="1156"/>
    </location>
</feature>
<dbReference type="SMART" id="SM00535">
    <property type="entry name" value="RIBOc"/>
    <property type="match status" value="2"/>
</dbReference>
<name>A0ABR1IR63_9AGAR</name>
<dbReference type="CDD" id="cd00593">
    <property type="entry name" value="RIBOc"/>
    <property type="match status" value="2"/>
</dbReference>
<dbReference type="PROSITE" id="PS51192">
    <property type="entry name" value="HELICASE_ATP_BIND_1"/>
    <property type="match status" value="1"/>
</dbReference>
<dbReference type="Pfam" id="PF03368">
    <property type="entry name" value="Dicer_dimer"/>
    <property type="match status" value="1"/>
</dbReference>
<dbReference type="InterPro" id="IPR014001">
    <property type="entry name" value="Helicase_ATP-bd"/>
</dbReference>
<dbReference type="SUPFAM" id="SSF69065">
    <property type="entry name" value="RNase III domain-like"/>
    <property type="match status" value="2"/>
</dbReference>
<dbReference type="Gene3D" id="3.40.50.300">
    <property type="entry name" value="P-loop containing nucleotide triphosphate hydrolases"/>
    <property type="match status" value="2"/>
</dbReference>
<evidence type="ECO:0000256" key="7">
    <source>
        <dbReference type="SAM" id="MobiDB-lite"/>
    </source>
</evidence>
<evidence type="ECO:0000256" key="1">
    <source>
        <dbReference type="ARBA" id="ARBA00022737"/>
    </source>
</evidence>
<evidence type="ECO:0000259" key="9">
    <source>
        <dbReference type="PROSITE" id="PS51192"/>
    </source>
</evidence>
<dbReference type="PANTHER" id="PTHR14950">
    <property type="entry name" value="DICER-RELATED"/>
    <property type="match status" value="1"/>
</dbReference>
<dbReference type="CDD" id="cd18034">
    <property type="entry name" value="DEXHc_dicer"/>
    <property type="match status" value="1"/>
</dbReference>
<dbReference type="Proteomes" id="UP001498398">
    <property type="component" value="Unassembled WGS sequence"/>
</dbReference>
<keyword evidence="6" id="KW-0694">RNA-binding</keyword>
<feature type="domain" description="Helicase ATP-binding" evidence="9">
    <location>
        <begin position="32"/>
        <end position="221"/>
    </location>
</feature>
<feature type="domain" description="Dicer dsRNA-binding fold" evidence="11">
    <location>
        <begin position="606"/>
        <end position="719"/>
    </location>
</feature>
<dbReference type="InterPro" id="IPR027417">
    <property type="entry name" value="P-loop_NTPase"/>
</dbReference>
<dbReference type="InterPro" id="IPR036389">
    <property type="entry name" value="RNase_III_sf"/>
</dbReference>
<accession>A0ABR1IR63</accession>
<feature type="domain" description="RNase III" evidence="8">
    <location>
        <begin position="993"/>
        <end position="1181"/>
    </location>
</feature>
<dbReference type="Gene3D" id="1.10.1520.10">
    <property type="entry name" value="Ribonuclease III domain"/>
    <property type="match status" value="2"/>
</dbReference>
<dbReference type="SMART" id="SM00490">
    <property type="entry name" value="HELICc"/>
    <property type="match status" value="1"/>
</dbReference>
<dbReference type="InterPro" id="IPR001650">
    <property type="entry name" value="Helicase_C-like"/>
</dbReference>
<comment type="similarity">
    <text evidence="6">Belongs to the helicase family. Dicer subfamily.</text>
</comment>
<proteinExistence type="inferred from homology"/>
<evidence type="ECO:0000313" key="13">
    <source>
        <dbReference type="Proteomes" id="UP001498398"/>
    </source>
</evidence>
<keyword evidence="13" id="KW-1185">Reference proteome</keyword>
<dbReference type="InterPro" id="IPR000999">
    <property type="entry name" value="RNase_III_dom"/>
</dbReference>
<keyword evidence="1" id="KW-0677">Repeat</keyword>
<feature type="domain" description="Helicase C-terminal" evidence="10">
    <location>
        <begin position="404"/>
        <end position="576"/>
    </location>
</feature>
<dbReference type="Pfam" id="PF00270">
    <property type="entry name" value="DEAD"/>
    <property type="match status" value="1"/>
</dbReference>
<gene>
    <name evidence="12" type="primary">dcl2_2</name>
    <name evidence="12" type="ORF">VKT23_017841</name>
</gene>
<comment type="caution">
    <text evidence="12">The sequence shown here is derived from an EMBL/GenBank/DDBJ whole genome shotgun (WGS) entry which is preliminary data.</text>
</comment>
<protein>
    <submittedName>
        <fullName evidence="12">Dicer-like protein 2</fullName>
    </submittedName>
</protein>
<dbReference type="InterPro" id="IPR038248">
    <property type="entry name" value="Dicer_dimer_sf"/>
</dbReference>
<evidence type="ECO:0000313" key="12">
    <source>
        <dbReference type="EMBL" id="KAK7438914.1"/>
    </source>
</evidence>
<dbReference type="Gene3D" id="3.30.160.380">
    <property type="entry name" value="Dicer dimerisation domain"/>
    <property type="match status" value="1"/>
</dbReference>
<dbReference type="SMART" id="SM00487">
    <property type="entry name" value="DEXDc"/>
    <property type="match status" value="1"/>
</dbReference>
<dbReference type="EMBL" id="JBANRG010000076">
    <property type="protein sequence ID" value="KAK7438914.1"/>
    <property type="molecule type" value="Genomic_DNA"/>
</dbReference>
<dbReference type="PROSITE" id="PS00517">
    <property type="entry name" value="RNASE_3_1"/>
    <property type="match status" value="1"/>
</dbReference>
<sequence length="1516" mass="173273">MSKSVKNPNKPSASKISKASAIPQTRGYQQEMLEESLRNNIIIAMDTGSGKTHIAVLRLKIEAERELKKISWFFAPTVALCEQQHAVINASLPVSVGLVSGALEPDQWRDSALWTRTLETHRVVVSTPQVLLDALRHAYIDLGRDIGLLVFDEAHHAVDDHPYNRIMQEFYFTLPPRTRHSINGSRHSEEYVRPSVMSLTASPIFGGDVEKAFQKIEHNLDSIIRAPRINREELSKFVHRPVFKHVIYNPPIDNLNDPNFLFSTNLASLQFVVDRMDIENDPYVHSLRKQLAKATPQSREWHRLDQRLSKTITKEDSFTHKGLRDFCATATVILNDVGSWAADWYVWKVLEQAKRASDPLEDMMPSWQNREKEYLLGIIRNIQILPVSYLDDDIVGDVSYKVAALIESLLTEKEEAESRNDRYSGLVFVQRRDVVLALTEVLQNHPVTRDAFQVGLLLGTSESSRRHSFLDITRHIVKQSQDKTLIDFRIGEKNLIISTSVAEEGIDVQACGCVIRWDLPPNMASWAQSRGRARQKHSTFTLLFEQDSESQKDVEKWQQLEKEMVAKYSDPFRDMLLVDDDELGEEDDEIVFRVESTGATLTLQSAIPHLNHFCAVMPSRDHVDFRPIYELDPPDFPIGWHSIANRSTSLINPYQGPWSATVTLPRTLPDKLRIFRTEMIYSTKALAYRHVASQAYLTLYENGLLSDRLLPITDHEMEEADEEIEKRVGLANVSGQIDPWAPLESSQDEDWFYGELAIGDLPELHIFARTPLSLWTEEDGPNLYLPTGEKVQVTLRPLGSVDQVADPATFIESAREYTFMLFSSINGSRMDLDRRDFAYLFHPADGARDDTWVDYLETLEYESEFPVHGYNMNALEFGTKYEFPDDISMVREGGGLNKPYQFVDWQWDPLTEEEIVAFYQRYGEVLIEYPLLKVRPFHPRTNFLCPRSGTAPERQHRYLIPARSSVILLSPEETQYAFLLPSVVRALSMSLTTQSLRKNLFGEASPLSTIPDELLTVAITAPVSQERQNYQRLETLGDTVLKFVVVLQLLAQYPTWPEGYLTKRKDQAVSNVRLAKENLNRDLFQWIIRDRMLGKKWKPQYERLQDPLPASDTEVTGAPADLSIPAEDGAEKTIVEQEVPNVEGGSKKGKKKKSKQSQQISTKVLADVIESLIGAAYLFGGLTLGYECTKFFNLGLKNWLPLPERVDSLIREVREPEYLPPQVYYVERIIDYTFTRKLLLVEALTHPTHQQSLGTISYERLEFLGDSILDMVCTDYLYRAEGKNYSPGHMHMRKSAMVNGHMLAFLCLRAHTEVGTEMPRPDLNGDIQLRKDTKTIHLEQCLFHSSSKVLEEQSMTLRRFEMRKEEIEYGLTEDEIFPWAALTRLQAPKFFSDMIESIVGAVFLDSEGNFDVIRRILRNLGFMQILEHIVKDNVDVLHPVSRLALWASRHDKKVVYDSRDERGNVTCSVLLNEEPLEGATETDVRHGKGTVEEVRFAAAEKAIKILGLRTASKRKQ</sequence>
<evidence type="ECO:0000256" key="2">
    <source>
        <dbReference type="ARBA" id="ARBA00022741"/>
    </source>
</evidence>
<evidence type="ECO:0000259" key="8">
    <source>
        <dbReference type="PROSITE" id="PS50142"/>
    </source>
</evidence>
<evidence type="ECO:0000259" key="10">
    <source>
        <dbReference type="PROSITE" id="PS51194"/>
    </source>
</evidence>
<reference evidence="12 13" key="1">
    <citation type="submission" date="2024-01" db="EMBL/GenBank/DDBJ databases">
        <title>A draft genome for the cacao thread blight pathogen Marasmiellus scandens.</title>
        <authorList>
            <person name="Baruah I.K."/>
            <person name="Leung J."/>
            <person name="Bukari Y."/>
            <person name="Amoako-Attah I."/>
            <person name="Meinhardt L.W."/>
            <person name="Bailey B.A."/>
            <person name="Cohen S.P."/>
        </authorList>
    </citation>
    <scope>NUCLEOTIDE SEQUENCE [LARGE SCALE GENOMIC DNA]</scope>
    <source>
        <strain evidence="12 13">GH-19</strain>
    </source>
</reference>
<feature type="domain" description="RNase III" evidence="8">
    <location>
        <begin position="1223"/>
        <end position="1407"/>
    </location>
</feature>
<dbReference type="PROSITE" id="PS51327">
    <property type="entry name" value="DICER_DSRBF"/>
    <property type="match status" value="1"/>
</dbReference>
<evidence type="ECO:0000259" key="11">
    <source>
        <dbReference type="PROSITE" id="PS51327"/>
    </source>
</evidence>
<organism evidence="12 13">
    <name type="scientific">Marasmiellus scandens</name>
    <dbReference type="NCBI Taxonomy" id="2682957"/>
    <lineage>
        <taxon>Eukaryota</taxon>
        <taxon>Fungi</taxon>
        <taxon>Dikarya</taxon>
        <taxon>Basidiomycota</taxon>
        <taxon>Agaricomycotina</taxon>
        <taxon>Agaricomycetes</taxon>
        <taxon>Agaricomycetidae</taxon>
        <taxon>Agaricales</taxon>
        <taxon>Marasmiineae</taxon>
        <taxon>Omphalotaceae</taxon>
        <taxon>Marasmiellus</taxon>
    </lineage>
</organism>
<evidence type="ECO:0000256" key="5">
    <source>
        <dbReference type="ARBA" id="ARBA00022840"/>
    </source>
</evidence>
<dbReference type="PROSITE" id="PS50142">
    <property type="entry name" value="RNASE_3_2"/>
    <property type="match status" value="2"/>
</dbReference>
<evidence type="ECO:0000256" key="4">
    <source>
        <dbReference type="ARBA" id="ARBA00022806"/>
    </source>
</evidence>